<dbReference type="Proteomes" id="UP000510660">
    <property type="component" value="Chromosome"/>
</dbReference>
<evidence type="ECO:0000256" key="9">
    <source>
        <dbReference type="ARBA" id="ARBA00022840"/>
    </source>
</evidence>
<dbReference type="Pfam" id="PF12008">
    <property type="entry name" value="EcoR124_C"/>
    <property type="match status" value="1"/>
</dbReference>
<protein>
    <recommendedName>
        <fullName evidence="11">Type I restriction enzyme endonuclease subunit</fullName>
        <shortName evidence="11">R protein</shortName>
        <ecNumber evidence="11">3.1.21.3</ecNumber>
    </recommendedName>
    <alternativeName>
        <fullName evidence="11">Type-1 restriction enzyme R protein</fullName>
    </alternativeName>
</protein>
<dbReference type="InterPro" id="IPR022625">
    <property type="entry name" value="TypeI_RM_Rsu_C"/>
</dbReference>
<evidence type="ECO:0000313" key="15">
    <source>
        <dbReference type="Proteomes" id="UP000510660"/>
    </source>
</evidence>
<dbReference type="InterPro" id="IPR055180">
    <property type="entry name" value="HsdR_RecA-like_helicase_dom_2"/>
</dbReference>
<keyword evidence="5 11" id="KW-0547">Nucleotide-binding</keyword>
<dbReference type="InterPro" id="IPR014001">
    <property type="entry name" value="Helicase_ATP-bd"/>
</dbReference>
<gene>
    <name evidence="14" type="ORF">GTO85_06200</name>
</gene>
<dbReference type="EMBL" id="CP047415">
    <property type="protein sequence ID" value="QLL73981.1"/>
    <property type="molecule type" value="Genomic_DNA"/>
</dbReference>
<dbReference type="SMART" id="SM00487">
    <property type="entry name" value="DEXDc"/>
    <property type="match status" value="1"/>
</dbReference>
<feature type="coiled-coil region" evidence="12">
    <location>
        <begin position="864"/>
        <end position="899"/>
    </location>
</feature>
<dbReference type="GO" id="GO:0009035">
    <property type="term" value="F:type I site-specific deoxyribonuclease activity"/>
    <property type="evidence" value="ECO:0007669"/>
    <property type="project" value="UniProtKB-EC"/>
</dbReference>
<dbReference type="PANTHER" id="PTHR30195">
    <property type="entry name" value="TYPE I SITE-SPECIFIC DEOXYRIBONUCLEASE PROTEIN SUBUNIT M AND R"/>
    <property type="match status" value="1"/>
</dbReference>
<evidence type="ECO:0000256" key="11">
    <source>
        <dbReference type="RuleBase" id="RU364115"/>
    </source>
</evidence>
<dbReference type="EC" id="3.1.21.3" evidence="11"/>
<evidence type="ECO:0000256" key="10">
    <source>
        <dbReference type="ARBA" id="ARBA00023125"/>
    </source>
</evidence>
<dbReference type="GO" id="GO:0005524">
    <property type="term" value="F:ATP binding"/>
    <property type="evidence" value="ECO:0007669"/>
    <property type="project" value="UniProtKB-KW"/>
</dbReference>
<keyword evidence="4" id="KW-0540">Nuclease</keyword>
<reference evidence="14 15" key="1">
    <citation type="submission" date="2020-01" db="EMBL/GenBank/DDBJ databases">
        <title>Complete and circular genome sequences of six lactobacillus isolates from horses.</title>
        <authorList>
            <person name="Hassan H.M."/>
        </authorList>
    </citation>
    <scope>NUCLEOTIDE SEQUENCE [LARGE SCALE GENOMIC DNA]</scope>
    <source>
        <strain evidence="14 15">1D</strain>
    </source>
</reference>
<evidence type="ECO:0000256" key="2">
    <source>
        <dbReference type="ARBA" id="ARBA00008598"/>
    </source>
</evidence>
<organism evidence="14 15">
    <name type="scientific">Lactobacillus crispatus</name>
    <dbReference type="NCBI Taxonomy" id="47770"/>
    <lineage>
        <taxon>Bacteria</taxon>
        <taxon>Bacillati</taxon>
        <taxon>Bacillota</taxon>
        <taxon>Bacilli</taxon>
        <taxon>Lactobacillales</taxon>
        <taxon>Lactobacillaceae</taxon>
        <taxon>Lactobacillus</taxon>
    </lineage>
</organism>
<name>A0A7H9E8K8_9LACO</name>
<evidence type="ECO:0000256" key="8">
    <source>
        <dbReference type="ARBA" id="ARBA00022801"/>
    </source>
</evidence>
<evidence type="ECO:0000256" key="12">
    <source>
        <dbReference type="SAM" id="Coils"/>
    </source>
</evidence>
<evidence type="ECO:0000256" key="1">
    <source>
        <dbReference type="ARBA" id="ARBA00000851"/>
    </source>
</evidence>
<sequence length="1034" mass="119404">MAIEKAELEFENKLIHKLETLGGVKQWKYEPSIKTTEQLWQNFKKILEENNSDKLEEPLSDEEFAQVKRIISNLKTPYEAGQFLYGLNGVSQVEVDLDSGKHVYLTVFDQSQIGAGNTRYQVVNQIERPAVIPGLDKRRFDTTLLINGLPIIQIEEKADYHDSDEALNQMHRYIHEQQYSDIFSTLQILVAMTPHDIRYMARTTDEAFNKTFAFQWQRKKDNSPVYDWQEFTSSMLSVPMAHQMATNYIILDGTPKRQMIKVMRPYQVYAASSIIDKVRQHNFDVDPQEIGYVWHATGSGKTISSFKTAWLASRLPNVDKVVFLVDRVALTNQTVDEYSAYDPEKAEDGSGGVVTDASNRWVLSRKIRAKGNEIIVTSLQKMAALVKDKQDISNISKKHILFIVDEAHRSTSGDMLKSIKKSFPKSAWVGYTGTPVFDGHSTTREIFGDLIHAYTIVDAIRDNNVLGFKVDFETTLSDKILKEQYLPAYFKARYPKYTDEQIQDRINNLKPEDMDDMIEPSVYDNNQKHVELVVKDVLKNWDKRSRNGEYNALFTTHVGGMKPSTPMAMMFYREFKKQNQLCDKPLKIGITFSMDNSNGDNQLDNNDSLVEAIHDYNVQFGTNFGLKDVKEYTEQLVSRLNRTIYDGNYLDLVIVVDQLLTGFDAPQLNTLYVDRTLQGASLIQAYSRTNRVYDMQTKPFGRVVNYRWPVQSEKLMKKALAEYGSKDSANEQQDLGDDVPPENVISPKYSEVKKELKKVVDTLSDTTDNFTRVPQDLEADRQDQMLKDLRQYNHLMAMAKQDDEYDEKYPEKLLKEIGLSQQQEEVLTTTLAIKLKKKIAKRKNIDFTAIDLSMEHVKEIKVSYTYLKQLIAELMNQKHEEQEEKAKKTVKKIKELSDRMDDRKKAEQISKFVDSIFNNDVKAKSYPVRQDDIDELLERYANTSMREDILTYKRKWGLVDIPDSQKVNAIIYNHVQGADDLNIDGDLDAIIREASLVYKTDAEDKEVKSLAKIKYRRKLRETMNKFADDITKKY</sequence>
<dbReference type="AlphaFoldDB" id="A0A7H9E8K8"/>
<comment type="catalytic activity">
    <reaction evidence="1 11">
        <text>Endonucleolytic cleavage of DNA to give random double-stranded fragments with terminal 5'-phosphates, ATP is simultaneously hydrolyzed.</text>
        <dbReference type="EC" id="3.1.21.3"/>
    </reaction>
</comment>
<evidence type="ECO:0000256" key="6">
    <source>
        <dbReference type="ARBA" id="ARBA00022747"/>
    </source>
</evidence>
<dbReference type="NCBIfam" id="TIGR00348">
    <property type="entry name" value="hsdR"/>
    <property type="match status" value="1"/>
</dbReference>
<evidence type="ECO:0000256" key="4">
    <source>
        <dbReference type="ARBA" id="ARBA00022722"/>
    </source>
</evidence>
<evidence type="ECO:0000256" key="3">
    <source>
        <dbReference type="ARBA" id="ARBA00011296"/>
    </source>
</evidence>
<dbReference type="Pfam" id="PF04313">
    <property type="entry name" value="HSDR_N"/>
    <property type="match status" value="1"/>
</dbReference>
<dbReference type="RefSeq" id="WP_180859963.1">
    <property type="nucleotide sequence ID" value="NZ_CP047415.1"/>
</dbReference>
<dbReference type="GO" id="GO:0009307">
    <property type="term" value="P:DNA restriction-modification system"/>
    <property type="evidence" value="ECO:0007669"/>
    <property type="project" value="UniProtKB-KW"/>
</dbReference>
<keyword evidence="9 11" id="KW-0067">ATP-binding</keyword>
<evidence type="ECO:0000259" key="13">
    <source>
        <dbReference type="PROSITE" id="PS51192"/>
    </source>
</evidence>
<keyword evidence="10 11" id="KW-0238">DNA-binding</keyword>
<dbReference type="GO" id="GO:0003677">
    <property type="term" value="F:DNA binding"/>
    <property type="evidence" value="ECO:0007669"/>
    <property type="project" value="UniProtKB-KW"/>
</dbReference>
<dbReference type="REBASE" id="441157">
    <property type="entry name" value="Lcr1DORF6195P"/>
</dbReference>
<accession>A0A7H9E8K8</accession>
<proteinExistence type="inferred from homology"/>
<dbReference type="SUPFAM" id="SSF52540">
    <property type="entry name" value="P-loop containing nucleoside triphosphate hydrolases"/>
    <property type="match status" value="1"/>
</dbReference>
<dbReference type="Pfam" id="PF18766">
    <property type="entry name" value="SWI2_SNF2"/>
    <property type="match status" value="1"/>
</dbReference>
<keyword evidence="8 11" id="KW-0378">Hydrolase</keyword>
<dbReference type="InterPro" id="IPR051268">
    <property type="entry name" value="Type-I_R_enzyme_R_subunit"/>
</dbReference>
<dbReference type="InterPro" id="IPR004473">
    <property type="entry name" value="Restrct_endonuc_typeI_HsdR"/>
</dbReference>
<dbReference type="CDD" id="cd22332">
    <property type="entry name" value="HsdR_N"/>
    <property type="match status" value="1"/>
</dbReference>
<keyword evidence="7" id="KW-0255">Endonuclease</keyword>
<keyword evidence="12" id="KW-0175">Coiled coil</keyword>
<dbReference type="InterPro" id="IPR007409">
    <property type="entry name" value="Restrct_endonuc_type1_HsdR_N"/>
</dbReference>
<evidence type="ECO:0000256" key="7">
    <source>
        <dbReference type="ARBA" id="ARBA00022759"/>
    </source>
</evidence>
<keyword evidence="6 11" id="KW-0680">Restriction system</keyword>
<dbReference type="PROSITE" id="PS51192">
    <property type="entry name" value="HELICASE_ATP_BIND_1"/>
    <property type="match status" value="1"/>
</dbReference>
<dbReference type="Gene3D" id="3.40.50.300">
    <property type="entry name" value="P-loop containing nucleotide triphosphate hydrolases"/>
    <property type="match status" value="2"/>
</dbReference>
<dbReference type="Gene3D" id="3.90.1570.50">
    <property type="match status" value="1"/>
</dbReference>
<comment type="similarity">
    <text evidence="2 11">Belongs to the HsdR family.</text>
</comment>
<dbReference type="InterPro" id="IPR027417">
    <property type="entry name" value="P-loop_NTPase"/>
</dbReference>
<comment type="subunit">
    <text evidence="3 11">The type I restriction/modification system is composed of three polypeptides R, M and S.</text>
</comment>
<comment type="function">
    <text evidence="11">Subunit R is required for both nuclease and ATPase activities, but not for modification.</text>
</comment>
<dbReference type="PANTHER" id="PTHR30195:SF16">
    <property type="entry name" value="TYPE I RESTRICTION ENZYME ENDONUCLEASE SUBUNIT"/>
    <property type="match status" value="1"/>
</dbReference>
<feature type="domain" description="Helicase ATP-binding" evidence="13">
    <location>
        <begin position="282"/>
        <end position="453"/>
    </location>
</feature>
<dbReference type="InterPro" id="IPR040980">
    <property type="entry name" value="SWI2_SNF2"/>
</dbReference>
<dbReference type="Pfam" id="PF22679">
    <property type="entry name" value="T1R_D3-like"/>
    <property type="match status" value="1"/>
</dbReference>
<dbReference type="CDD" id="cd18800">
    <property type="entry name" value="SF2_C_EcoR124I-like"/>
    <property type="match status" value="1"/>
</dbReference>
<evidence type="ECO:0000256" key="5">
    <source>
        <dbReference type="ARBA" id="ARBA00022741"/>
    </source>
</evidence>
<evidence type="ECO:0000313" key="14">
    <source>
        <dbReference type="EMBL" id="QLL73981.1"/>
    </source>
</evidence>